<dbReference type="Proteomes" id="UP000199181">
    <property type="component" value="Unassembled WGS sequence"/>
</dbReference>
<feature type="transmembrane region" description="Helical" evidence="1">
    <location>
        <begin position="165"/>
        <end position="183"/>
    </location>
</feature>
<feature type="transmembrane region" description="Helical" evidence="1">
    <location>
        <begin position="130"/>
        <end position="153"/>
    </location>
</feature>
<keyword evidence="1" id="KW-1133">Transmembrane helix</keyword>
<proteinExistence type="predicted"/>
<evidence type="ECO:0000256" key="1">
    <source>
        <dbReference type="SAM" id="Phobius"/>
    </source>
</evidence>
<feature type="transmembrane region" description="Helical" evidence="1">
    <location>
        <begin position="12"/>
        <end position="28"/>
    </location>
</feature>
<feature type="transmembrane region" description="Helical" evidence="1">
    <location>
        <begin position="314"/>
        <end position="335"/>
    </location>
</feature>
<protein>
    <submittedName>
        <fullName evidence="2">ABC-type Fe3+-siderophore transport system, permease component</fullName>
    </submittedName>
</protein>
<dbReference type="AlphaFoldDB" id="A0A1I0I3E8"/>
<feature type="transmembrane region" description="Helical" evidence="1">
    <location>
        <begin position="373"/>
        <end position="391"/>
    </location>
</feature>
<name>A0A1I0I3E8_9BACT</name>
<feature type="transmembrane region" description="Helical" evidence="1">
    <location>
        <begin position="218"/>
        <end position="242"/>
    </location>
</feature>
<feature type="transmembrane region" description="Helical" evidence="1">
    <location>
        <begin position="280"/>
        <end position="302"/>
    </location>
</feature>
<dbReference type="RefSeq" id="WP_093519832.1">
    <property type="nucleotide sequence ID" value="NZ_FOIJ01000005.1"/>
</dbReference>
<keyword evidence="3" id="KW-1185">Reference proteome</keyword>
<feature type="transmembrane region" description="Helical" evidence="1">
    <location>
        <begin position="341"/>
        <end position="361"/>
    </location>
</feature>
<feature type="transmembrane region" description="Helical" evidence="1">
    <location>
        <begin position="189"/>
        <end position="206"/>
    </location>
</feature>
<sequence length="504" mass="54726">METPRPPRGAPVLGTAVLLLLVPLCSYWETVFHRFGFRDDYSILREAREEPGKILRVCSSQGRILYGWLLEMSARAAGDIEGLCWMRLASVVCLGLLASAVFLLLLRAGWSLAPAALLAAFMPLTPSAQVLASWAICWPHALALLLATGAFALADQSLRAGSRRLVQAGGGLGAVLLMAAATLTYQSNSLFYVVLVAATLVVRRQDTFGGSVRWMVRHLCVVGAGLGVAFAVSQATFAAHVFTRSPRIRFETHWVSKALWMVTHVLPDALAQPALDGARGIAAVAYWLMVLGAVAVISVGTVMERRRIGPAGGWRWLLGMVALSGAAYSVSFLAAERFPTYRTIYALTGVWSVFIAAALVNIGRLLPGRGRQVAVAGLAGAVLVGALLARWQSFELFAVPQGRELQLMEEGVRKAVLAKRPRIFVITATQDDSSAPLRYRDEFGSVSIDAEWVAKEVLKSLMKERFAGAPDVYKQYSFAAGPKVPEPKSYDILIDMRRMREARP</sequence>
<evidence type="ECO:0000313" key="2">
    <source>
        <dbReference type="EMBL" id="SET91106.1"/>
    </source>
</evidence>
<accession>A0A1I0I3E8</accession>
<dbReference type="EMBL" id="FOIJ01000005">
    <property type="protein sequence ID" value="SET91106.1"/>
    <property type="molecule type" value="Genomic_DNA"/>
</dbReference>
<reference evidence="3" key="1">
    <citation type="submission" date="2016-10" db="EMBL/GenBank/DDBJ databases">
        <authorList>
            <person name="Varghese N."/>
            <person name="Submissions S."/>
        </authorList>
    </citation>
    <scope>NUCLEOTIDE SEQUENCE [LARGE SCALE GENOMIC DNA]</scope>
    <source>
        <strain evidence="3">DSM 16858</strain>
    </source>
</reference>
<evidence type="ECO:0000313" key="3">
    <source>
        <dbReference type="Proteomes" id="UP000199181"/>
    </source>
</evidence>
<feature type="transmembrane region" description="Helical" evidence="1">
    <location>
        <begin position="88"/>
        <end position="110"/>
    </location>
</feature>
<keyword evidence="1" id="KW-0472">Membrane</keyword>
<organism evidence="2 3">
    <name type="scientific">Stigmatella erecta</name>
    <dbReference type="NCBI Taxonomy" id="83460"/>
    <lineage>
        <taxon>Bacteria</taxon>
        <taxon>Pseudomonadati</taxon>
        <taxon>Myxococcota</taxon>
        <taxon>Myxococcia</taxon>
        <taxon>Myxococcales</taxon>
        <taxon>Cystobacterineae</taxon>
        <taxon>Archangiaceae</taxon>
        <taxon>Stigmatella</taxon>
    </lineage>
</organism>
<keyword evidence="1" id="KW-0812">Transmembrane</keyword>
<gene>
    <name evidence="2" type="ORF">SAMN05443639_105275</name>
</gene>